<evidence type="ECO:0000313" key="2">
    <source>
        <dbReference type="EMBL" id="QQS87838.1"/>
    </source>
</evidence>
<evidence type="ECO:0000313" key="3">
    <source>
        <dbReference type="Proteomes" id="UP000595375"/>
    </source>
</evidence>
<dbReference type="AlphaFoldDB" id="A0A7T9LFG5"/>
<dbReference type="RefSeq" id="WP_198480894.1">
    <property type="nucleotide sequence ID" value="NZ_CP066022.1"/>
</dbReference>
<name>A0A7T9LFG5_9FUSO</name>
<protein>
    <submittedName>
        <fullName evidence="1">Uncharacterized protein</fullName>
    </submittedName>
</protein>
<evidence type="ECO:0000313" key="1">
    <source>
        <dbReference type="EMBL" id="QQB74329.1"/>
    </source>
</evidence>
<gene>
    <name evidence="1" type="ORF">I6H56_02305</name>
    <name evidence="2" type="ORF">I6I83_01440</name>
</gene>
<sequence length="106" mass="12276">MNGKDFVKLCFEEKENTLKQYFNENDETEVGKSINTLIHNGANRNALYELVNLILKENYYTLLLALDGEASLGGKQVSYKLFDEDMNILNECGELEEVAYKYFMEE</sequence>
<dbReference type="EMBL" id="CP066022">
    <property type="protein sequence ID" value="QQB74329.1"/>
    <property type="molecule type" value="Genomic_DNA"/>
</dbReference>
<dbReference type="Proteomes" id="UP000595577">
    <property type="component" value="Chromosome"/>
</dbReference>
<proteinExistence type="predicted"/>
<reference evidence="1 4" key="1">
    <citation type="submission" date="2020-12" db="EMBL/GenBank/DDBJ databases">
        <title>FDA dAtabase for Regulatory Grade micrObial Sequences (FDA-ARGOS): Supporting development and validation of Infectious Disease Dx tests.</title>
        <authorList>
            <person name="Sproer C."/>
            <person name="Gronow S."/>
            <person name="Severitt S."/>
            <person name="Schroder I."/>
            <person name="Tallon L."/>
            <person name="Sadzewicz L."/>
            <person name="Zhao X."/>
            <person name="Boylan J."/>
            <person name="Ott S."/>
            <person name="Bowen H."/>
            <person name="Vavikolanu K."/>
            <person name="Mehta A."/>
            <person name="Aluvathingal J."/>
            <person name="Nadendla S."/>
            <person name="Lowell S."/>
            <person name="Myers T."/>
            <person name="Yan Y."/>
            <person name="Sichtig H."/>
        </authorList>
    </citation>
    <scope>NUCLEOTIDE SEQUENCE [LARGE SCALE GENOMIC DNA]</scope>
    <source>
        <strain evidence="2 3">FDAARGOS_1126</strain>
        <strain evidence="1 4">FDAARGOS_999</strain>
    </source>
</reference>
<keyword evidence="3" id="KW-1185">Reference proteome</keyword>
<accession>A0A7T9LFG5</accession>
<evidence type="ECO:0000313" key="4">
    <source>
        <dbReference type="Proteomes" id="UP000595577"/>
    </source>
</evidence>
<dbReference type="Proteomes" id="UP000595375">
    <property type="component" value="Chromosome"/>
</dbReference>
<organism evidence="1 4">
    <name type="scientific">Fusobacterium canifelinum</name>
    <dbReference type="NCBI Taxonomy" id="285729"/>
    <lineage>
        <taxon>Bacteria</taxon>
        <taxon>Fusobacteriati</taxon>
        <taxon>Fusobacteriota</taxon>
        <taxon>Fusobacteriia</taxon>
        <taxon>Fusobacteriales</taxon>
        <taxon>Fusobacteriaceae</taxon>
        <taxon>Fusobacterium</taxon>
    </lineage>
</organism>
<dbReference type="EMBL" id="CP068114">
    <property type="protein sequence ID" value="QQS87838.1"/>
    <property type="molecule type" value="Genomic_DNA"/>
</dbReference>